<dbReference type="Proteomes" id="UP000002421">
    <property type="component" value="Segment"/>
</dbReference>
<evidence type="ECO:0000313" key="1">
    <source>
        <dbReference type="EMBL" id="ABY63131.1"/>
    </source>
</evidence>
<accession>B3FJG5</accession>
<sequence length="241" mass="27497">MTNVATINSLIKTTIQAVFDAAPEPVFNPSSVEYLMDRRTTGFTVPKDLVDYTLFKEELVNPSIKAIVVVPNLDDWATIRDTFTHGLGQDPKFRVYDTEGQVIDAYNFGSKSHLKLAKLLKIDPELKEIVKTSHITFVANGEEREVPRGFVFEYHAERNGFIIKQVLARYLGQVRMVNEIVSNINNDTPAIATLKKDDPREPLDLVVVYNSRKFFDKVRINKFYTWLSTQAHGKTKIVFIN</sequence>
<dbReference type="EMBL" id="EU197055">
    <property type="protein sequence ID" value="ABY63131.1"/>
    <property type="molecule type" value="Genomic_DNA"/>
</dbReference>
<gene>
    <name evidence="1" type="ORF">201phi2-1p305</name>
</gene>
<keyword evidence="2" id="KW-1185">Reference proteome</keyword>
<name>B3FJG5_BP201</name>
<protein>
    <submittedName>
        <fullName evidence="1">Uncharacterized protein</fullName>
    </submittedName>
</protein>
<dbReference type="RefSeq" id="YP_001957026.1">
    <property type="nucleotide sequence ID" value="NC_010821.1"/>
</dbReference>
<proteinExistence type="predicted"/>
<dbReference type="KEGG" id="vg:6372554"/>
<evidence type="ECO:0000313" key="2">
    <source>
        <dbReference type="Proteomes" id="UP000002421"/>
    </source>
</evidence>
<organism evidence="1 2">
    <name type="scientific">Pseudomonas phage 201phi2-1</name>
    <name type="common">Pseudomonas chlororaphis phage 201phi2-1</name>
    <dbReference type="NCBI Taxonomy" id="198110"/>
    <lineage>
        <taxon>Viruses</taxon>
        <taxon>Duplodnaviria</taxon>
        <taxon>Heunggongvirae</taxon>
        <taxon>Uroviricota</taxon>
        <taxon>Caudoviricetes</taxon>
        <taxon>Chimalliviridae</taxon>
        <taxon>Serwervirus</taxon>
        <taxon>Serwervirus 201phi21</taxon>
    </lineage>
</organism>
<reference evidence="1 2" key="1">
    <citation type="journal article" date="2008" name="Virology">
        <title>Characterization of Pseudomonas chlororaphis myovirus 201varphi2-1 via genomic sequencing, mass spectrometry, and electron microscopy.</title>
        <authorList>
            <person name="Thomas J.A."/>
            <person name="Rolando M.R."/>
            <person name="Carroll C.A."/>
            <person name="Shen P.S."/>
            <person name="Belnap D.M."/>
            <person name="Weintraub S.T."/>
            <person name="Serwer P."/>
            <person name="Hardies S.C."/>
        </authorList>
    </citation>
    <scope>NUCLEOTIDE SEQUENCE</scope>
</reference>
<organismHost>
    <name type="scientific">Pseudomonas chlororaphis</name>
    <dbReference type="NCBI Taxonomy" id="587753"/>
</organismHost>